<dbReference type="PROSITE" id="PS50949">
    <property type="entry name" value="HTH_GNTR"/>
    <property type="match status" value="1"/>
</dbReference>
<comment type="caution">
    <text evidence="5">The sequence shown here is derived from an EMBL/GenBank/DDBJ whole genome shotgun (WGS) entry which is preliminary data.</text>
</comment>
<dbReference type="SUPFAM" id="SSF48008">
    <property type="entry name" value="GntR ligand-binding domain-like"/>
    <property type="match status" value="1"/>
</dbReference>
<dbReference type="Proteomes" id="UP000295701">
    <property type="component" value="Unassembled WGS sequence"/>
</dbReference>
<dbReference type="SMART" id="SM00895">
    <property type="entry name" value="FCD"/>
    <property type="match status" value="1"/>
</dbReference>
<feature type="domain" description="HTH gntR-type" evidence="4">
    <location>
        <begin position="13"/>
        <end position="81"/>
    </location>
</feature>
<evidence type="ECO:0000313" key="6">
    <source>
        <dbReference type="Proteomes" id="UP000295701"/>
    </source>
</evidence>
<evidence type="ECO:0000313" key="5">
    <source>
        <dbReference type="EMBL" id="TDL79334.1"/>
    </source>
</evidence>
<dbReference type="SUPFAM" id="SSF46785">
    <property type="entry name" value="Winged helix' DNA-binding domain"/>
    <property type="match status" value="1"/>
</dbReference>
<evidence type="ECO:0000256" key="2">
    <source>
        <dbReference type="ARBA" id="ARBA00023125"/>
    </source>
</evidence>
<dbReference type="PRINTS" id="PR00035">
    <property type="entry name" value="HTHGNTR"/>
</dbReference>
<dbReference type="InterPro" id="IPR000524">
    <property type="entry name" value="Tscrpt_reg_HTH_GntR"/>
</dbReference>
<dbReference type="InterPro" id="IPR011711">
    <property type="entry name" value="GntR_C"/>
</dbReference>
<dbReference type="InterPro" id="IPR008920">
    <property type="entry name" value="TF_FadR/GntR_C"/>
</dbReference>
<organism evidence="5 6">
    <name type="scientific">Palleronia sediminis</name>
    <dbReference type="NCBI Taxonomy" id="2547833"/>
    <lineage>
        <taxon>Bacteria</taxon>
        <taxon>Pseudomonadati</taxon>
        <taxon>Pseudomonadota</taxon>
        <taxon>Alphaproteobacteria</taxon>
        <taxon>Rhodobacterales</taxon>
        <taxon>Roseobacteraceae</taxon>
        <taxon>Palleronia</taxon>
    </lineage>
</organism>
<dbReference type="RefSeq" id="WP_133396923.1">
    <property type="nucleotide sequence ID" value="NZ_SNAA01000010.1"/>
</dbReference>
<dbReference type="GO" id="GO:0003700">
    <property type="term" value="F:DNA-binding transcription factor activity"/>
    <property type="evidence" value="ECO:0007669"/>
    <property type="project" value="InterPro"/>
</dbReference>
<dbReference type="PANTHER" id="PTHR43537:SF44">
    <property type="entry name" value="GNTR FAMILY REGULATORY PROTEIN"/>
    <property type="match status" value="1"/>
</dbReference>
<proteinExistence type="predicted"/>
<protein>
    <submittedName>
        <fullName evidence="5">FCD domain-containing protein</fullName>
    </submittedName>
</protein>
<dbReference type="Pfam" id="PF07729">
    <property type="entry name" value="FCD"/>
    <property type="match status" value="1"/>
</dbReference>
<dbReference type="CDD" id="cd07377">
    <property type="entry name" value="WHTH_GntR"/>
    <property type="match status" value="1"/>
</dbReference>
<dbReference type="GO" id="GO:0003677">
    <property type="term" value="F:DNA binding"/>
    <property type="evidence" value="ECO:0007669"/>
    <property type="project" value="UniProtKB-KW"/>
</dbReference>
<evidence type="ECO:0000256" key="3">
    <source>
        <dbReference type="ARBA" id="ARBA00023163"/>
    </source>
</evidence>
<sequence length="248" mass="27280">MTDKTDTPDEVQRRAPDLIADTLIAEIRGGTFPPDAPLPTERDLCERFSASRPTVREALALMQMRGYASAGAGRRPRAALPSIAGILRGAGDHIREIFGDAESGAHLEQMRQFIETGAARDAAKRADNVQLAKLQTALKDNFDAVGTARFAATDIAFHRALVSVVGNPVILTLHDMFVSTMIAHRPPTDDAMRYDRIAYDEHRLIYQAILDGDVLTATDIMDRHLARSYRARLEAPRLPSDKDAARAH</sequence>
<evidence type="ECO:0000259" key="4">
    <source>
        <dbReference type="PROSITE" id="PS50949"/>
    </source>
</evidence>
<dbReference type="OrthoDB" id="9028214at2"/>
<name>A0A4R6A9G8_9RHOB</name>
<accession>A0A4R6A9G8</accession>
<dbReference type="Gene3D" id="1.20.120.530">
    <property type="entry name" value="GntR ligand-binding domain-like"/>
    <property type="match status" value="1"/>
</dbReference>
<keyword evidence="6" id="KW-1185">Reference proteome</keyword>
<keyword evidence="1" id="KW-0805">Transcription regulation</keyword>
<gene>
    <name evidence="5" type="ORF">E2L08_09910</name>
</gene>
<keyword evidence="2" id="KW-0238">DNA-binding</keyword>
<evidence type="ECO:0000256" key="1">
    <source>
        <dbReference type="ARBA" id="ARBA00023015"/>
    </source>
</evidence>
<dbReference type="AlphaFoldDB" id="A0A4R6A9G8"/>
<reference evidence="5 6" key="1">
    <citation type="submission" date="2019-03" db="EMBL/GenBank/DDBJ databases">
        <title>Primorskyibacter sp. SS33 isolated from sediments.</title>
        <authorList>
            <person name="Xunke S."/>
        </authorList>
    </citation>
    <scope>NUCLEOTIDE SEQUENCE [LARGE SCALE GENOMIC DNA]</scope>
    <source>
        <strain evidence="5 6">SS33</strain>
    </source>
</reference>
<dbReference type="PANTHER" id="PTHR43537">
    <property type="entry name" value="TRANSCRIPTIONAL REGULATOR, GNTR FAMILY"/>
    <property type="match status" value="1"/>
</dbReference>
<dbReference type="SMART" id="SM00345">
    <property type="entry name" value="HTH_GNTR"/>
    <property type="match status" value="1"/>
</dbReference>
<dbReference type="InterPro" id="IPR036388">
    <property type="entry name" value="WH-like_DNA-bd_sf"/>
</dbReference>
<dbReference type="Gene3D" id="1.10.10.10">
    <property type="entry name" value="Winged helix-like DNA-binding domain superfamily/Winged helix DNA-binding domain"/>
    <property type="match status" value="1"/>
</dbReference>
<keyword evidence="3" id="KW-0804">Transcription</keyword>
<dbReference type="EMBL" id="SNAA01000010">
    <property type="protein sequence ID" value="TDL79334.1"/>
    <property type="molecule type" value="Genomic_DNA"/>
</dbReference>
<dbReference type="Pfam" id="PF00392">
    <property type="entry name" value="GntR"/>
    <property type="match status" value="1"/>
</dbReference>
<dbReference type="InterPro" id="IPR036390">
    <property type="entry name" value="WH_DNA-bd_sf"/>
</dbReference>